<name>A0A1F6UY31_9BACT</name>
<dbReference type="Pfam" id="PF18915">
    <property type="entry name" value="DUF5667"/>
    <property type="match status" value="1"/>
</dbReference>
<gene>
    <name evidence="3" type="ORF">A2645_01425</name>
</gene>
<dbReference type="STRING" id="1801735.A2645_01425"/>
<dbReference type="EMBL" id="MFTL01000001">
    <property type="protein sequence ID" value="OGI62239.1"/>
    <property type="molecule type" value="Genomic_DNA"/>
</dbReference>
<comment type="caution">
    <text evidence="3">The sequence shown here is derived from an EMBL/GenBank/DDBJ whole genome shotgun (WGS) entry which is preliminary data.</text>
</comment>
<evidence type="ECO:0000256" key="1">
    <source>
        <dbReference type="SAM" id="Phobius"/>
    </source>
</evidence>
<proteinExistence type="predicted"/>
<keyword evidence="1" id="KW-0812">Transmembrane</keyword>
<dbReference type="InterPro" id="IPR043725">
    <property type="entry name" value="DUF5667"/>
</dbReference>
<protein>
    <recommendedName>
        <fullName evidence="2">DUF5667 domain-containing protein</fullName>
    </recommendedName>
</protein>
<sequence>MFENFKIVRKIKKLKNVPVRNEFLMSLRHRLENEIRYSSFVSEAKYFVFSPFKYAFTFAIIILFVFGTSSFVFAAESLPGDTLYPIKLLKEDVQDSLIMNSENKIVFNERRINDRFREMEKLLGKGKDGEILIWLEKNIEKYFDKILEIEFKDIEKDLSTDLTSI</sequence>
<accession>A0A1F6UY31</accession>
<evidence type="ECO:0000313" key="3">
    <source>
        <dbReference type="EMBL" id="OGI62239.1"/>
    </source>
</evidence>
<dbReference type="Proteomes" id="UP000182253">
    <property type="component" value="Unassembled WGS sequence"/>
</dbReference>
<keyword evidence="1" id="KW-1133">Transmembrane helix</keyword>
<keyword evidence="1" id="KW-0472">Membrane</keyword>
<organism evidence="3 4">
    <name type="scientific">Candidatus Nomurabacteria bacterium RIFCSPHIGHO2_01_FULL_39_9</name>
    <dbReference type="NCBI Taxonomy" id="1801735"/>
    <lineage>
        <taxon>Bacteria</taxon>
        <taxon>Candidatus Nomuraibacteriota</taxon>
    </lineage>
</organism>
<evidence type="ECO:0000259" key="2">
    <source>
        <dbReference type="Pfam" id="PF18915"/>
    </source>
</evidence>
<feature type="transmembrane region" description="Helical" evidence="1">
    <location>
        <begin position="54"/>
        <end position="75"/>
    </location>
</feature>
<reference evidence="3 4" key="1">
    <citation type="journal article" date="2016" name="Nat. Commun.">
        <title>Thousands of microbial genomes shed light on interconnected biogeochemical processes in an aquifer system.</title>
        <authorList>
            <person name="Anantharaman K."/>
            <person name="Brown C.T."/>
            <person name="Hug L.A."/>
            <person name="Sharon I."/>
            <person name="Castelle C.J."/>
            <person name="Probst A.J."/>
            <person name="Thomas B.C."/>
            <person name="Singh A."/>
            <person name="Wilkins M.J."/>
            <person name="Karaoz U."/>
            <person name="Brodie E.L."/>
            <person name="Williams K.H."/>
            <person name="Hubbard S.S."/>
            <person name="Banfield J.F."/>
        </authorList>
    </citation>
    <scope>NUCLEOTIDE SEQUENCE [LARGE SCALE GENOMIC DNA]</scope>
</reference>
<evidence type="ECO:0000313" key="4">
    <source>
        <dbReference type="Proteomes" id="UP000182253"/>
    </source>
</evidence>
<feature type="domain" description="DUF5667" evidence="2">
    <location>
        <begin position="77"/>
        <end position="136"/>
    </location>
</feature>
<dbReference type="AlphaFoldDB" id="A0A1F6UY31"/>